<evidence type="ECO:0008006" key="4">
    <source>
        <dbReference type="Google" id="ProtNLM"/>
    </source>
</evidence>
<evidence type="ECO:0000256" key="1">
    <source>
        <dbReference type="SAM" id="MobiDB-lite"/>
    </source>
</evidence>
<reference evidence="2 3" key="1">
    <citation type="submission" date="2024-10" db="EMBL/GenBank/DDBJ databases">
        <title>The Natural Products Discovery Center: Release of the First 8490 Sequenced Strains for Exploring Actinobacteria Biosynthetic Diversity.</title>
        <authorList>
            <person name="Kalkreuter E."/>
            <person name="Kautsar S.A."/>
            <person name="Yang D."/>
            <person name="Bader C.D."/>
            <person name="Teijaro C.N."/>
            <person name="Fluegel L."/>
            <person name="Davis C.M."/>
            <person name="Simpson J.R."/>
            <person name="Lauterbach L."/>
            <person name="Steele A.D."/>
            <person name="Gui C."/>
            <person name="Meng S."/>
            <person name="Li G."/>
            <person name="Viehrig K."/>
            <person name="Ye F."/>
            <person name="Su P."/>
            <person name="Kiefer A.F."/>
            <person name="Nichols A."/>
            <person name="Cepeda A.J."/>
            <person name="Yan W."/>
            <person name="Fan B."/>
            <person name="Jiang Y."/>
            <person name="Adhikari A."/>
            <person name="Zheng C.-J."/>
            <person name="Schuster L."/>
            <person name="Cowan T.M."/>
            <person name="Smanski M.J."/>
            <person name="Chevrette M.G."/>
            <person name="De Carvalho L.P.S."/>
            <person name="Shen B."/>
        </authorList>
    </citation>
    <scope>NUCLEOTIDE SEQUENCE [LARGE SCALE GENOMIC DNA]</scope>
    <source>
        <strain evidence="2 3">NPDC050545</strain>
    </source>
</reference>
<gene>
    <name evidence="2" type="ORF">ACIBG2_01375</name>
</gene>
<organism evidence="2 3">
    <name type="scientific">Nonomuraea typhae</name>
    <dbReference type="NCBI Taxonomy" id="2603600"/>
    <lineage>
        <taxon>Bacteria</taxon>
        <taxon>Bacillati</taxon>
        <taxon>Actinomycetota</taxon>
        <taxon>Actinomycetes</taxon>
        <taxon>Streptosporangiales</taxon>
        <taxon>Streptosporangiaceae</taxon>
        <taxon>Nonomuraea</taxon>
    </lineage>
</organism>
<dbReference type="RefSeq" id="WP_397077857.1">
    <property type="nucleotide sequence ID" value="NZ_JBITGY010000001.1"/>
</dbReference>
<protein>
    <recommendedName>
        <fullName evidence="4">MarR family transcriptional regulator</fullName>
    </recommendedName>
</protein>
<keyword evidence="3" id="KW-1185">Reference proteome</keyword>
<name>A0ABW7YJC9_9ACTN</name>
<evidence type="ECO:0000313" key="2">
    <source>
        <dbReference type="EMBL" id="MFI6496002.1"/>
    </source>
</evidence>
<dbReference type="Proteomes" id="UP001612741">
    <property type="component" value="Unassembled WGS sequence"/>
</dbReference>
<proteinExistence type="predicted"/>
<comment type="caution">
    <text evidence="2">The sequence shown here is derived from an EMBL/GenBank/DDBJ whole genome shotgun (WGS) entry which is preliminary data.</text>
</comment>
<feature type="region of interest" description="Disordered" evidence="1">
    <location>
        <begin position="114"/>
        <end position="148"/>
    </location>
</feature>
<feature type="region of interest" description="Disordered" evidence="1">
    <location>
        <begin position="226"/>
        <end position="248"/>
    </location>
</feature>
<sequence>MQSHGSTLSANYTKIANELLERADIDLAAKSLLGYLLMRKGWRQADIKTLSAKFGESQAKIGKWMRQLAEGGYLIRRKVRDAKGQWRTMVHAFSSPREIPGADMSSTTMEELADHTGTNFPSLGEPSLASPSVPPSGVKTGVKTPPTPEPALAVGLTVLRKIGQEEPRLHLNALEMAPLLPLVARWKARGATDRQIVQACTAGLPERVYSPAKLLATRLERKMPDPLRERVDSRTAAEATARPEPKSGECAECGRPMLRRCAHCEGIAVALPESLVRSHSRGIGLARKLLAQQGVISAGQGFRWANKNKLQEFAT</sequence>
<dbReference type="EMBL" id="JBITGY010000001">
    <property type="protein sequence ID" value="MFI6496002.1"/>
    <property type="molecule type" value="Genomic_DNA"/>
</dbReference>
<accession>A0ABW7YJC9</accession>
<evidence type="ECO:0000313" key="3">
    <source>
        <dbReference type="Proteomes" id="UP001612741"/>
    </source>
</evidence>